<evidence type="ECO:0000313" key="8">
    <source>
        <dbReference type="Proteomes" id="UP000032900"/>
    </source>
</evidence>
<protein>
    <recommendedName>
        <fullName evidence="6">Lipopolysaccharide assembly protein A domain-containing protein</fullName>
    </recommendedName>
</protein>
<keyword evidence="2 5" id="KW-0812">Transmembrane</keyword>
<feature type="transmembrane region" description="Helical" evidence="5">
    <location>
        <begin position="44"/>
        <end position="66"/>
    </location>
</feature>
<feature type="transmembrane region" description="Helical" evidence="5">
    <location>
        <begin position="12"/>
        <end position="29"/>
    </location>
</feature>
<dbReference type="STRING" id="1236989.JCM15548_12835"/>
<dbReference type="Pfam" id="PF06305">
    <property type="entry name" value="LapA_dom"/>
    <property type="match status" value="1"/>
</dbReference>
<dbReference type="RefSeq" id="WP_062125623.1">
    <property type="nucleotide sequence ID" value="NZ_BAZW01000025.1"/>
</dbReference>
<organism evidence="7 8">
    <name type="scientific">Geofilum rubicundum JCM 15548</name>
    <dbReference type="NCBI Taxonomy" id="1236989"/>
    <lineage>
        <taxon>Bacteria</taxon>
        <taxon>Pseudomonadati</taxon>
        <taxon>Bacteroidota</taxon>
        <taxon>Bacteroidia</taxon>
        <taxon>Marinilabiliales</taxon>
        <taxon>Marinilabiliaceae</taxon>
        <taxon>Geofilum</taxon>
    </lineage>
</organism>
<reference evidence="7 8" key="1">
    <citation type="journal article" date="2015" name="Microbes Environ.">
        <title>Distribution and evolution of nitrogen fixation genes in the phylum bacteroidetes.</title>
        <authorList>
            <person name="Inoue J."/>
            <person name="Oshima K."/>
            <person name="Suda W."/>
            <person name="Sakamoto M."/>
            <person name="Iino T."/>
            <person name="Noda S."/>
            <person name="Hongoh Y."/>
            <person name="Hattori M."/>
            <person name="Ohkuma M."/>
        </authorList>
    </citation>
    <scope>NUCLEOTIDE SEQUENCE [LARGE SCALE GENOMIC DNA]</scope>
    <source>
        <strain evidence="7">JCM 15548</strain>
    </source>
</reference>
<keyword evidence="4 5" id="KW-0472">Membrane</keyword>
<dbReference type="GO" id="GO:0005886">
    <property type="term" value="C:plasma membrane"/>
    <property type="evidence" value="ECO:0007669"/>
    <property type="project" value="InterPro"/>
</dbReference>
<gene>
    <name evidence="7" type="ORF">JCM15548_12835</name>
</gene>
<dbReference type="Proteomes" id="UP000032900">
    <property type="component" value="Unassembled WGS sequence"/>
</dbReference>
<dbReference type="InterPro" id="IPR010445">
    <property type="entry name" value="LapA_dom"/>
</dbReference>
<evidence type="ECO:0000259" key="6">
    <source>
        <dbReference type="Pfam" id="PF06305"/>
    </source>
</evidence>
<evidence type="ECO:0000256" key="4">
    <source>
        <dbReference type="ARBA" id="ARBA00023136"/>
    </source>
</evidence>
<dbReference type="PANTHER" id="PTHR41335">
    <property type="entry name" value="MEMBRANE PROTEIN-RELATED"/>
    <property type="match status" value="1"/>
</dbReference>
<dbReference type="PANTHER" id="PTHR41335:SF1">
    <property type="entry name" value="MEMBRANE PROTEIN"/>
    <property type="match status" value="1"/>
</dbReference>
<name>A0A0E9LZK2_9BACT</name>
<keyword evidence="1" id="KW-1003">Cell membrane</keyword>
<evidence type="ECO:0000256" key="5">
    <source>
        <dbReference type="SAM" id="Phobius"/>
    </source>
</evidence>
<proteinExistence type="predicted"/>
<keyword evidence="3 5" id="KW-1133">Transmembrane helix</keyword>
<evidence type="ECO:0000256" key="1">
    <source>
        <dbReference type="ARBA" id="ARBA00022475"/>
    </source>
</evidence>
<accession>A0A0E9LZK2</accession>
<sequence>MTVLRKKVQFSFWIFIILAVLLVIFSVQNSEAIGVRVFLWNVEVSLAILLIGTFLTGLVTGALYAYRKFLPDAKEVEKDKEQKKENLYDPMSPNYIEKDF</sequence>
<dbReference type="EMBL" id="BAZW01000025">
    <property type="protein sequence ID" value="GAO30551.1"/>
    <property type="molecule type" value="Genomic_DNA"/>
</dbReference>
<keyword evidence="8" id="KW-1185">Reference proteome</keyword>
<evidence type="ECO:0000313" key="7">
    <source>
        <dbReference type="EMBL" id="GAO30551.1"/>
    </source>
</evidence>
<feature type="domain" description="Lipopolysaccharide assembly protein A" evidence="6">
    <location>
        <begin position="28"/>
        <end position="84"/>
    </location>
</feature>
<dbReference type="OrthoDB" id="1123192at2"/>
<evidence type="ECO:0000256" key="2">
    <source>
        <dbReference type="ARBA" id="ARBA00022692"/>
    </source>
</evidence>
<dbReference type="AlphaFoldDB" id="A0A0E9LZK2"/>
<evidence type="ECO:0000256" key="3">
    <source>
        <dbReference type="ARBA" id="ARBA00022989"/>
    </source>
</evidence>
<comment type="caution">
    <text evidence="7">The sequence shown here is derived from an EMBL/GenBank/DDBJ whole genome shotgun (WGS) entry which is preliminary data.</text>
</comment>